<dbReference type="PANTHER" id="PTHR43685">
    <property type="entry name" value="GLYCOSYLTRANSFERASE"/>
    <property type="match status" value="1"/>
</dbReference>
<dbReference type="Gene3D" id="3.90.550.10">
    <property type="entry name" value="Spore Coat Polysaccharide Biosynthesis Protein SpsA, Chain A"/>
    <property type="match status" value="1"/>
</dbReference>
<evidence type="ECO:0000259" key="2">
    <source>
        <dbReference type="Pfam" id="PF00535"/>
    </source>
</evidence>
<dbReference type="EMBL" id="BAAAOA010000033">
    <property type="protein sequence ID" value="GAA1767341.1"/>
    <property type="molecule type" value="Genomic_DNA"/>
</dbReference>
<dbReference type="Proteomes" id="UP001501204">
    <property type="component" value="Unassembled WGS sequence"/>
</dbReference>
<dbReference type="Pfam" id="PF00535">
    <property type="entry name" value="Glycos_transf_2"/>
    <property type="match status" value="1"/>
</dbReference>
<dbReference type="Pfam" id="PF02709">
    <property type="entry name" value="Glyco_transf_7C"/>
    <property type="match status" value="1"/>
</dbReference>
<evidence type="ECO:0000256" key="1">
    <source>
        <dbReference type="ARBA" id="ARBA00022679"/>
    </source>
</evidence>
<feature type="domain" description="Galactosyltransferase C-terminal" evidence="3">
    <location>
        <begin position="241"/>
        <end position="291"/>
    </location>
</feature>
<sequence>MADAPIGFVELEGVTTHDDPSIVEMVRTRAWDELREDMIELFVNAGLPVPSQSTDLCTFAQQSTQNAAAHEEVLVSVVICTLHNDEAAMSTAARVLEGTHDNLDVIIVDNSDSPERLAVKVAQQFSDNGRVRHVWEPRRGLSRARNKGLEVARGDIIVFTDDDVIVDRLWVTKIIEAFDLAPNVGCVTGSIIPAELETPAQDLLEQFGGFNKGFATAIFNMTDHRRPGPLYPYDAGRFGSGANIAFKRVCIDEVGGFDNHLGVGTPAWGGEDIDVLRRTITAGYSLVYVPGALMWHRHRRSYDALRWQIYRYGVGLSATVTKWVTEDRGTAVEVARRLPAGALYVLGPKSKKNKSKTDAYPKSLTLLELAGLLVGPFAYFRSRRAARSVDNDSKKYPGNVVFRPVKRG</sequence>
<evidence type="ECO:0008006" key="6">
    <source>
        <dbReference type="Google" id="ProtNLM"/>
    </source>
</evidence>
<organism evidence="4 5">
    <name type="scientific">Kocuria aegyptia</name>
    <dbReference type="NCBI Taxonomy" id="330943"/>
    <lineage>
        <taxon>Bacteria</taxon>
        <taxon>Bacillati</taxon>
        <taxon>Actinomycetota</taxon>
        <taxon>Actinomycetes</taxon>
        <taxon>Micrococcales</taxon>
        <taxon>Micrococcaceae</taxon>
        <taxon>Kocuria</taxon>
    </lineage>
</organism>
<accession>A0ABN2KVJ9</accession>
<feature type="domain" description="Glycosyltransferase 2-like" evidence="2">
    <location>
        <begin position="76"/>
        <end position="219"/>
    </location>
</feature>
<comment type="caution">
    <text evidence="4">The sequence shown here is derived from an EMBL/GenBank/DDBJ whole genome shotgun (WGS) entry which is preliminary data.</text>
</comment>
<dbReference type="SUPFAM" id="SSF53448">
    <property type="entry name" value="Nucleotide-diphospho-sugar transferases"/>
    <property type="match status" value="1"/>
</dbReference>
<evidence type="ECO:0000313" key="4">
    <source>
        <dbReference type="EMBL" id="GAA1767341.1"/>
    </source>
</evidence>
<proteinExistence type="predicted"/>
<reference evidence="4 5" key="1">
    <citation type="journal article" date="2019" name="Int. J. Syst. Evol. Microbiol.">
        <title>The Global Catalogue of Microorganisms (GCM) 10K type strain sequencing project: providing services to taxonomists for standard genome sequencing and annotation.</title>
        <authorList>
            <consortium name="The Broad Institute Genomics Platform"/>
            <consortium name="The Broad Institute Genome Sequencing Center for Infectious Disease"/>
            <person name="Wu L."/>
            <person name="Ma J."/>
        </authorList>
    </citation>
    <scope>NUCLEOTIDE SEQUENCE [LARGE SCALE GENOMIC DNA]</scope>
    <source>
        <strain evidence="4 5">JCM 14735</strain>
    </source>
</reference>
<name>A0ABN2KVJ9_9MICC</name>
<protein>
    <recommendedName>
        <fullName evidence="6">Glycosyltransferase</fullName>
    </recommendedName>
</protein>
<dbReference type="InterPro" id="IPR027791">
    <property type="entry name" value="Galactosyl_T_C"/>
</dbReference>
<evidence type="ECO:0000313" key="5">
    <source>
        <dbReference type="Proteomes" id="UP001501204"/>
    </source>
</evidence>
<gene>
    <name evidence="4" type="ORF">GCM10009767_27210</name>
</gene>
<evidence type="ECO:0000259" key="3">
    <source>
        <dbReference type="Pfam" id="PF02709"/>
    </source>
</evidence>
<keyword evidence="1" id="KW-0808">Transferase</keyword>
<dbReference type="PANTHER" id="PTHR43685:SF2">
    <property type="entry name" value="GLYCOSYLTRANSFERASE 2-LIKE DOMAIN-CONTAINING PROTEIN"/>
    <property type="match status" value="1"/>
</dbReference>
<keyword evidence="5" id="KW-1185">Reference proteome</keyword>
<dbReference type="InterPro" id="IPR050834">
    <property type="entry name" value="Glycosyltransf_2"/>
</dbReference>
<dbReference type="InterPro" id="IPR029044">
    <property type="entry name" value="Nucleotide-diphossugar_trans"/>
</dbReference>
<dbReference type="InterPro" id="IPR001173">
    <property type="entry name" value="Glyco_trans_2-like"/>
</dbReference>